<dbReference type="InterPro" id="IPR012533">
    <property type="entry name" value="YcnI-copper_dom"/>
</dbReference>
<evidence type="ECO:0000256" key="2">
    <source>
        <dbReference type="SAM" id="SignalP"/>
    </source>
</evidence>
<evidence type="ECO:0000313" key="4">
    <source>
        <dbReference type="EMBL" id="MFD2800375.1"/>
    </source>
</evidence>
<dbReference type="EMBL" id="JBHUOF010000015">
    <property type="protein sequence ID" value="MFD2800375.1"/>
    <property type="molecule type" value="Genomic_DNA"/>
</dbReference>
<protein>
    <submittedName>
        <fullName evidence="4">YcnI family protein</fullName>
    </submittedName>
</protein>
<dbReference type="Pfam" id="PF07987">
    <property type="entry name" value="DUF1775"/>
    <property type="match status" value="1"/>
</dbReference>
<dbReference type="PROSITE" id="PS51318">
    <property type="entry name" value="TAT"/>
    <property type="match status" value="1"/>
</dbReference>
<proteinExistence type="predicted"/>
<dbReference type="InterPro" id="IPR006311">
    <property type="entry name" value="TAT_signal"/>
</dbReference>
<sequence>MSAKTSRTGRRAALVAGLGIAGALLAQPVASAHVSISADDPVAGEHTMATFRVPNERDDASTVRVEVTFPEDHPLASVSPQAVPGWTITVNKQPLDAPVESGHGTTVSEAVTSIVWDGGEIPPNQFQAFPVRLGPLPEGEPTLVFKSLQTYSDGEVVRWIDTESPGGGEPEHPAPTLTVEQSSAAASESAVDGPDTAARVLGGAGLTAGLAALAVSVARRKKPQAPVPVVEAERKETARL</sequence>
<comment type="caution">
    <text evidence="4">The sequence shown here is derived from an EMBL/GenBank/DDBJ whole genome shotgun (WGS) entry which is preliminary data.</text>
</comment>
<dbReference type="InterPro" id="IPR038507">
    <property type="entry name" value="YcnI-like_sf"/>
</dbReference>
<feature type="signal peptide" evidence="2">
    <location>
        <begin position="1"/>
        <end position="26"/>
    </location>
</feature>
<evidence type="ECO:0000256" key="1">
    <source>
        <dbReference type="SAM" id="MobiDB-lite"/>
    </source>
</evidence>
<feature type="chain" id="PRO_5045340495" evidence="2">
    <location>
        <begin position="27"/>
        <end position="240"/>
    </location>
</feature>
<feature type="compositionally biased region" description="Basic and acidic residues" evidence="1">
    <location>
        <begin position="231"/>
        <end position="240"/>
    </location>
</feature>
<evidence type="ECO:0000259" key="3">
    <source>
        <dbReference type="Pfam" id="PF07987"/>
    </source>
</evidence>
<dbReference type="Gene3D" id="2.60.40.2230">
    <property type="entry name" value="Uncharacterised protein YcnI-like PF07987, DUF1775"/>
    <property type="match status" value="1"/>
</dbReference>
<reference evidence="5" key="1">
    <citation type="journal article" date="2019" name="Int. J. Syst. Evol. Microbiol.">
        <title>The Global Catalogue of Microorganisms (GCM) 10K type strain sequencing project: providing services to taxonomists for standard genome sequencing and annotation.</title>
        <authorList>
            <consortium name="The Broad Institute Genomics Platform"/>
            <consortium name="The Broad Institute Genome Sequencing Center for Infectious Disease"/>
            <person name="Wu L."/>
            <person name="Ma J."/>
        </authorList>
    </citation>
    <scope>NUCLEOTIDE SEQUENCE [LARGE SCALE GENOMIC DNA]</scope>
    <source>
        <strain evidence="5">IBRC-M 10906</strain>
    </source>
</reference>
<organism evidence="4 5">
    <name type="scientific">Prauserella oleivorans</name>
    <dbReference type="NCBI Taxonomy" id="1478153"/>
    <lineage>
        <taxon>Bacteria</taxon>
        <taxon>Bacillati</taxon>
        <taxon>Actinomycetota</taxon>
        <taxon>Actinomycetes</taxon>
        <taxon>Pseudonocardiales</taxon>
        <taxon>Pseudonocardiaceae</taxon>
        <taxon>Prauserella</taxon>
    </lineage>
</organism>
<gene>
    <name evidence="4" type="ORF">ACFS2C_13310</name>
</gene>
<evidence type="ECO:0000313" key="5">
    <source>
        <dbReference type="Proteomes" id="UP001597478"/>
    </source>
</evidence>
<feature type="domain" description="YncI copper-binding" evidence="3">
    <location>
        <begin position="33"/>
        <end position="179"/>
    </location>
</feature>
<keyword evidence="5" id="KW-1185">Reference proteome</keyword>
<name>A0ABW5WBH9_9PSEU</name>
<feature type="region of interest" description="Disordered" evidence="1">
    <location>
        <begin position="219"/>
        <end position="240"/>
    </location>
</feature>
<dbReference type="CDD" id="cd08545">
    <property type="entry name" value="YcnI_like"/>
    <property type="match status" value="1"/>
</dbReference>
<dbReference type="Proteomes" id="UP001597478">
    <property type="component" value="Unassembled WGS sequence"/>
</dbReference>
<accession>A0ABW5WBH9</accession>
<dbReference type="RefSeq" id="WP_377393954.1">
    <property type="nucleotide sequence ID" value="NZ_JBHSAN010000047.1"/>
</dbReference>
<keyword evidence="2" id="KW-0732">Signal</keyword>